<protein>
    <submittedName>
        <fullName evidence="1">Uncharacterized protein</fullName>
    </submittedName>
</protein>
<evidence type="ECO:0000313" key="2">
    <source>
        <dbReference type="Proteomes" id="UP000299102"/>
    </source>
</evidence>
<dbReference type="AlphaFoldDB" id="A0A4C1SNL6"/>
<organism evidence="1 2">
    <name type="scientific">Eumeta variegata</name>
    <name type="common">Bagworm moth</name>
    <name type="synonym">Eumeta japonica</name>
    <dbReference type="NCBI Taxonomy" id="151549"/>
    <lineage>
        <taxon>Eukaryota</taxon>
        <taxon>Metazoa</taxon>
        <taxon>Ecdysozoa</taxon>
        <taxon>Arthropoda</taxon>
        <taxon>Hexapoda</taxon>
        <taxon>Insecta</taxon>
        <taxon>Pterygota</taxon>
        <taxon>Neoptera</taxon>
        <taxon>Endopterygota</taxon>
        <taxon>Lepidoptera</taxon>
        <taxon>Glossata</taxon>
        <taxon>Ditrysia</taxon>
        <taxon>Tineoidea</taxon>
        <taxon>Psychidae</taxon>
        <taxon>Oiketicinae</taxon>
        <taxon>Eumeta</taxon>
    </lineage>
</organism>
<dbReference type="Proteomes" id="UP000299102">
    <property type="component" value="Unassembled WGS sequence"/>
</dbReference>
<evidence type="ECO:0000313" key="1">
    <source>
        <dbReference type="EMBL" id="GBP03506.1"/>
    </source>
</evidence>
<comment type="caution">
    <text evidence="1">The sequence shown here is derived from an EMBL/GenBank/DDBJ whole genome shotgun (WGS) entry which is preliminary data.</text>
</comment>
<sequence>MSIDFDMVNCGSGTGYDYYTAQSMCRGRVRLCGARRCEVNSERYSILFLNWLLLLKEGQRNDRQGVGLAVLSVYALGPRRSFIRGRQAAPRAAHCARPYVYVNGRFISAERRAGRPCHVALKLMPA</sequence>
<proteinExistence type="predicted"/>
<accession>A0A4C1SNL6</accession>
<gene>
    <name evidence="1" type="ORF">EVAR_100421_1</name>
</gene>
<reference evidence="1 2" key="1">
    <citation type="journal article" date="2019" name="Commun. Biol.">
        <title>The bagworm genome reveals a unique fibroin gene that provides high tensile strength.</title>
        <authorList>
            <person name="Kono N."/>
            <person name="Nakamura H."/>
            <person name="Ohtoshi R."/>
            <person name="Tomita M."/>
            <person name="Numata K."/>
            <person name="Arakawa K."/>
        </authorList>
    </citation>
    <scope>NUCLEOTIDE SEQUENCE [LARGE SCALE GENOMIC DNA]</scope>
</reference>
<name>A0A4C1SNL6_EUMVA</name>
<dbReference type="EMBL" id="BGZK01003664">
    <property type="protein sequence ID" value="GBP03506.1"/>
    <property type="molecule type" value="Genomic_DNA"/>
</dbReference>
<keyword evidence="2" id="KW-1185">Reference proteome</keyword>